<sequence>MSNPPLNQLDSQQTTTASSQPPTLEMQPYVATINEDNMVSQIDAIIRRFLTRPNHQSPYWFTLDWNAPEGTNLDYTIRLIIHEPSIITMNHNSENKSHELSPVCPDVQVHESSQLLENQVVIEQQQQQQQQHEKKRKKKSRGNRQLQRYRA</sequence>
<dbReference type="EMBL" id="CAJOBI010200784">
    <property type="protein sequence ID" value="CAF4991065.1"/>
    <property type="molecule type" value="Genomic_DNA"/>
</dbReference>
<protein>
    <submittedName>
        <fullName evidence="2">Uncharacterized protein</fullName>
    </submittedName>
</protein>
<proteinExistence type="predicted"/>
<feature type="compositionally biased region" description="Basic residues" evidence="1">
    <location>
        <begin position="133"/>
        <end position="151"/>
    </location>
</feature>
<feature type="region of interest" description="Disordered" evidence="1">
    <location>
        <begin position="122"/>
        <end position="151"/>
    </location>
</feature>
<feature type="compositionally biased region" description="Polar residues" evidence="1">
    <location>
        <begin position="1"/>
        <end position="10"/>
    </location>
</feature>
<feature type="region of interest" description="Disordered" evidence="1">
    <location>
        <begin position="1"/>
        <end position="23"/>
    </location>
</feature>
<gene>
    <name evidence="2" type="ORF">SMN809_LOCUS56287</name>
</gene>
<feature type="compositionally biased region" description="Low complexity" evidence="1">
    <location>
        <begin position="11"/>
        <end position="20"/>
    </location>
</feature>
<dbReference type="Proteomes" id="UP000676336">
    <property type="component" value="Unassembled WGS sequence"/>
</dbReference>
<reference evidence="2" key="1">
    <citation type="submission" date="2021-02" db="EMBL/GenBank/DDBJ databases">
        <authorList>
            <person name="Nowell W R."/>
        </authorList>
    </citation>
    <scope>NUCLEOTIDE SEQUENCE</scope>
</reference>
<accession>A0A8S3DDG2</accession>
<comment type="caution">
    <text evidence="2">The sequence shown here is derived from an EMBL/GenBank/DDBJ whole genome shotgun (WGS) entry which is preliminary data.</text>
</comment>
<evidence type="ECO:0000313" key="3">
    <source>
        <dbReference type="Proteomes" id="UP000676336"/>
    </source>
</evidence>
<evidence type="ECO:0000313" key="2">
    <source>
        <dbReference type="EMBL" id="CAF4991065.1"/>
    </source>
</evidence>
<dbReference type="AlphaFoldDB" id="A0A8S3DDG2"/>
<name>A0A8S3DDG2_9BILA</name>
<organism evidence="2 3">
    <name type="scientific">Rotaria magnacalcarata</name>
    <dbReference type="NCBI Taxonomy" id="392030"/>
    <lineage>
        <taxon>Eukaryota</taxon>
        <taxon>Metazoa</taxon>
        <taxon>Spiralia</taxon>
        <taxon>Gnathifera</taxon>
        <taxon>Rotifera</taxon>
        <taxon>Eurotatoria</taxon>
        <taxon>Bdelloidea</taxon>
        <taxon>Philodinida</taxon>
        <taxon>Philodinidae</taxon>
        <taxon>Rotaria</taxon>
    </lineage>
</organism>
<evidence type="ECO:0000256" key="1">
    <source>
        <dbReference type="SAM" id="MobiDB-lite"/>
    </source>
</evidence>